<feature type="region of interest" description="Disordered" evidence="1">
    <location>
        <begin position="39"/>
        <end position="62"/>
    </location>
</feature>
<organism evidence="2 3">
    <name type="scientific">Mycobacterium malmoense</name>
    <dbReference type="NCBI Taxonomy" id="1780"/>
    <lineage>
        <taxon>Bacteria</taxon>
        <taxon>Bacillati</taxon>
        <taxon>Actinomycetota</taxon>
        <taxon>Actinomycetes</taxon>
        <taxon>Mycobacteriales</taxon>
        <taxon>Mycobacteriaceae</taxon>
        <taxon>Mycobacterium</taxon>
    </lineage>
</organism>
<reference evidence="2 3" key="1">
    <citation type="submission" date="2016-06" db="EMBL/GenBank/DDBJ databases">
        <authorList>
            <person name="Kjaerup R.B."/>
            <person name="Dalgaard T.S."/>
            <person name="Juul-Madsen H.R."/>
        </authorList>
    </citation>
    <scope>NUCLEOTIDE SEQUENCE [LARGE SCALE GENOMIC DNA]</scope>
    <source>
        <strain evidence="2 3">E3012</strain>
    </source>
</reference>
<gene>
    <name evidence="2" type="ORF">A5677_00485</name>
</gene>
<dbReference type="Proteomes" id="UP000092683">
    <property type="component" value="Unassembled WGS sequence"/>
</dbReference>
<accession>A0A1B9CI54</accession>
<dbReference type="RefSeq" id="WP_065484627.1">
    <property type="nucleotide sequence ID" value="NZ_MBEE01000285.1"/>
</dbReference>
<dbReference type="AlphaFoldDB" id="A0A1B9CI54"/>
<evidence type="ECO:0000256" key="1">
    <source>
        <dbReference type="SAM" id="MobiDB-lite"/>
    </source>
</evidence>
<name>A0A1B9CI54_MYCMA</name>
<protein>
    <submittedName>
        <fullName evidence="2">Uncharacterized protein</fullName>
    </submittedName>
</protein>
<evidence type="ECO:0000313" key="2">
    <source>
        <dbReference type="EMBL" id="OCB41883.1"/>
    </source>
</evidence>
<sequence>MLPWILGGCTVVSTLIALTALVRLGTQRGIDEETLDKMRREREREEAERDRKRREDEERRERQRIEADEKRSLILRDELAELAKRSNQRFQQWQEAVADLDELWATVEDDLLPWMRDAYSKLTAAGIEIPRPPAIYRRERRTTRRHEIDTK</sequence>
<comment type="caution">
    <text evidence="2">The sequence shown here is derived from an EMBL/GenBank/DDBJ whole genome shotgun (WGS) entry which is preliminary data.</text>
</comment>
<dbReference type="EMBL" id="MBEE01000285">
    <property type="protein sequence ID" value="OCB41883.1"/>
    <property type="molecule type" value="Genomic_DNA"/>
</dbReference>
<proteinExistence type="predicted"/>
<evidence type="ECO:0000313" key="3">
    <source>
        <dbReference type="Proteomes" id="UP000092683"/>
    </source>
</evidence>